<keyword evidence="4" id="KW-1185">Reference proteome</keyword>
<sequence>MVKTTPAVPAHEAQSVTKIEALESIRGLAAMLIVLFHVPHWNASFNMGFINNSYLMVDLFFVLSGFVICKTYADRIHSGRDLACFQFLRFGRLYPVHLVFLLVFLAIETAKYLSQKKLGVQSANTQPFSTNNLHTFVQHLFLVQGMGPTGNPMTFNIPAWSISVEFYTYLVFGLSVMFFDKWKSHVHALIAVAVLLLLLTDQTFGFSDFLRCLLGFFLGCLSATLLANRKLNIPKITSLLVLVAFAAYLHYKTPDKDDMYTYAFATALVISVVAASDGYLNKILSWRFFVWLGSISYAVYMSHLAILWFSNQIIRMVLKRPEAPAGRQKFMTPQLEAWEAWLALGLVFAVILVVSVLVHKYLENPWRQKSRAFAFRTFRALPQKFA</sequence>
<dbReference type="EC" id="2.3.-.-" evidence="3"/>
<feature type="transmembrane region" description="Helical" evidence="1">
    <location>
        <begin position="157"/>
        <end position="179"/>
    </location>
</feature>
<feature type="transmembrane region" description="Helical" evidence="1">
    <location>
        <begin position="210"/>
        <end position="227"/>
    </location>
</feature>
<dbReference type="Pfam" id="PF01757">
    <property type="entry name" value="Acyl_transf_3"/>
    <property type="match status" value="1"/>
</dbReference>
<organism evidence="3 4">
    <name type="scientific">Roseateles rivi</name>
    <dbReference type="NCBI Taxonomy" id="3299028"/>
    <lineage>
        <taxon>Bacteria</taxon>
        <taxon>Pseudomonadati</taxon>
        <taxon>Pseudomonadota</taxon>
        <taxon>Betaproteobacteria</taxon>
        <taxon>Burkholderiales</taxon>
        <taxon>Sphaerotilaceae</taxon>
        <taxon>Roseateles</taxon>
    </lineage>
</organism>
<feature type="transmembrane region" description="Helical" evidence="1">
    <location>
        <begin position="236"/>
        <end position="253"/>
    </location>
</feature>
<keyword evidence="1" id="KW-1133">Transmembrane helix</keyword>
<keyword evidence="1" id="KW-0472">Membrane</keyword>
<dbReference type="Proteomes" id="UP001606099">
    <property type="component" value="Unassembled WGS sequence"/>
</dbReference>
<protein>
    <submittedName>
        <fullName evidence="3">Acyltransferase family protein</fullName>
        <ecNumber evidence="3">2.3.-.-</ecNumber>
    </submittedName>
</protein>
<dbReference type="InterPro" id="IPR002656">
    <property type="entry name" value="Acyl_transf_3_dom"/>
</dbReference>
<dbReference type="GO" id="GO:0016746">
    <property type="term" value="F:acyltransferase activity"/>
    <property type="evidence" value="ECO:0007669"/>
    <property type="project" value="UniProtKB-KW"/>
</dbReference>
<keyword evidence="3" id="KW-0808">Transferase</keyword>
<dbReference type="InterPro" id="IPR050879">
    <property type="entry name" value="Acyltransferase_3"/>
</dbReference>
<keyword evidence="3" id="KW-0012">Acyltransferase</keyword>
<feature type="transmembrane region" description="Helical" evidence="1">
    <location>
        <begin position="93"/>
        <end position="113"/>
    </location>
</feature>
<feature type="transmembrane region" description="Helical" evidence="1">
    <location>
        <begin position="186"/>
        <end position="204"/>
    </location>
</feature>
<name>A0ABW7FTE0_9BURK</name>
<evidence type="ECO:0000256" key="1">
    <source>
        <dbReference type="SAM" id="Phobius"/>
    </source>
</evidence>
<feature type="transmembrane region" description="Helical" evidence="1">
    <location>
        <begin position="53"/>
        <end position="73"/>
    </location>
</feature>
<evidence type="ECO:0000313" key="3">
    <source>
        <dbReference type="EMBL" id="MFG6447592.1"/>
    </source>
</evidence>
<feature type="transmembrane region" description="Helical" evidence="1">
    <location>
        <begin position="288"/>
        <end position="309"/>
    </location>
</feature>
<keyword evidence="1" id="KW-0812">Transmembrane</keyword>
<feature type="domain" description="Acyltransferase 3" evidence="2">
    <location>
        <begin position="20"/>
        <end position="358"/>
    </location>
</feature>
<dbReference type="PANTHER" id="PTHR23028:SF131">
    <property type="entry name" value="BLR2367 PROTEIN"/>
    <property type="match status" value="1"/>
</dbReference>
<proteinExistence type="predicted"/>
<dbReference type="PANTHER" id="PTHR23028">
    <property type="entry name" value="ACETYLTRANSFERASE"/>
    <property type="match status" value="1"/>
</dbReference>
<dbReference type="RefSeq" id="WP_394459064.1">
    <property type="nucleotide sequence ID" value="NZ_JBIGHZ010000002.1"/>
</dbReference>
<evidence type="ECO:0000259" key="2">
    <source>
        <dbReference type="Pfam" id="PF01757"/>
    </source>
</evidence>
<feature type="transmembrane region" description="Helical" evidence="1">
    <location>
        <begin position="340"/>
        <end position="362"/>
    </location>
</feature>
<feature type="transmembrane region" description="Helical" evidence="1">
    <location>
        <begin position="259"/>
        <end position="276"/>
    </location>
</feature>
<accession>A0ABW7FTE0</accession>
<evidence type="ECO:0000313" key="4">
    <source>
        <dbReference type="Proteomes" id="UP001606099"/>
    </source>
</evidence>
<dbReference type="EMBL" id="JBIGHZ010000002">
    <property type="protein sequence ID" value="MFG6447592.1"/>
    <property type="molecule type" value="Genomic_DNA"/>
</dbReference>
<gene>
    <name evidence="3" type="ORF">ACG0Z6_04975</name>
</gene>
<comment type="caution">
    <text evidence="3">The sequence shown here is derived from an EMBL/GenBank/DDBJ whole genome shotgun (WGS) entry which is preliminary data.</text>
</comment>
<reference evidence="3 4" key="1">
    <citation type="submission" date="2024-08" db="EMBL/GenBank/DDBJ databases">
        <authorList>
            <person name="Lu H."/>
        </authorList>
    </citation>
    <scope>NUCLEOTIDE SEQUENCE [LARGE SCALE GENOMIC DNA]</scope>
    <source>
        <strain evidence="3 4">BYS180W</strain>
    </source>
</reference>